<comment type="function">
    <text evidence="1">May be involved in the transport of sterols.</text>
</comment>
<dbReference type="PROSITE" id="PS50003">
    <property type="entry name" value="PH_DOMAIN"/>
    <property type="match status" value="1"/>
</dbReference>
<keyword evidence="4" id="KW-0597">Phosphoprotein</keyword>
<feature type="region of interest" description="Disordered" evidence="7">
    <location>
        <begin position="569"/>
        <end position="593"/>
    </location>
</feature>
<feature type="compositionally biased region" description="Polar residues" evidence="7">
    <location>
        <begin position="35"/>
        <end position="46"/>
    </location>
</feature>
<evidence type="ECO:0000256" key="6">
    <source>
        <dbReference type="ARBA" id="ARBA00023121"/>
    </source>
</evidence>
<dbReference type="Proteomes" id="UP000077202">
    <property type="component" value="Unassembled WGS sequence"/>
</dbReference>
<accession>A0A176VZ43</accession>
<feature type="region of interest" description="Disordered" evidence="7">
    <location>
        <begin position="629"/>
        <end position="654"/>
    </location>
</feature>
<feature type="region of interest" description="Disordered" evidence="7">
    <location>
        <begin position="251"/>
        <end position="329"/>
    </location>
</feature>
<dbReference type="Pfam" id="PF00169">
    <property type="entry name" value="PH"/>
    <property type="match status" value="1"/>
</dbReference>
<keyword evidence="6" id="KW-0446">Lipid-binding</keyword>
<dbReference type="GO" id="GO:0032934">
    <property type="term" value="F:sterol binding"/>
    <property type="evidence" value="ECO:0007669"/>
    <property type="project" value="TreeGrafter"/>
</dbReference>
<dbReference type="PANTHER" id="PTHR10972">
    <property type="entry name" value="OXYSTEROL-BINDING PROTEIN-RELATED"/>
    <property type="match status" value="1"/>
</dbReference>
<name>A0A176VZ43_MARPO</name>
<organism evidence="9 10">
    <name type="scientific">Marchantia polymorpha subsp. ruderalis</name>
    <dbReference type="NCBI Taxonomy" id="1480154"/>
    <lineage>
        <taxon>Eukaryota</taxon>
        <taxon>Viridiplantae</taxon>
        <taxon>Streptophyta</taxon>
        <taxon>Embryophyta</taxon>
        <taxon>Marchantiophyta</taxon>
        <taxon>Marchantiopsida</taxon>
        <taxon>Marchantiidae</taxon>
        <taxon>Marchantiales</taxon>
        <taxon>Marchantiaceae</taxon>
        <taxon>Marchantia</taxon>
    </lineage>
</organism>
<keyword evidence="5" id="KW-0445">Lipid transport</keyword>
<feature type="compositionally biased region" description="Polar residues" evidence="7">
    <location>
        <begin position="251"/>
        <end position="267"/>
    </location>
</feature>
<proteinExistence type="inferred from homology"/>
<dbReference type="PANTHER" id="PTHR10972:SF205">
    <property type="entry name" value="OXYSTEROL-BINDING PROTEIN 1"/>
    <property type="match status" value="1"/>
</dbReference>
<keyword evidence="10" id="KW-1185">Reference proteome</keyword>
<gene>
    <name evidence="9" type="ORF">AXG93_3437s1080</name>
</gene>
<dbReference type="InterPro" id="IPR000648">
    <property type="entry name" value="Oxysterol-bd"/>
</dbReference>
<feature type="compositionally biased region" description="Polar residues" evidence="7">
    <location>
        <begin position="275"/>
        <end position="299"/>
    </location>
</feature>
<dbReference type="SUPFAM" id="SSF144000">
    <property type="entry name" value="Oxysterol-binding protein-like"/>
    <property type="match status" value="1"/>
</dbReference>
<evidence type="ECO:0000256" key="5">
    <source>
        <dbReference type="ARBA" id="ARBA00023055"/>
    </source>
</evidence>
<evidence type="ECO:0000256" key="7">
    <source>
        <dbReference type="SAM" id="MobiDB-lite"/>
    </source>
</evidence>
<dbReference type="Gene3D" id="3.30.70.3490">
    <property type="match status" value="1"/>
</dbReference>
<dbReference type="InterPro" id="IPR001849">
    <property type="entry name" value="PH_domain"/>
</dbReference>
<dbReference type="Pfam" id="PF01237">
    <property type="entry name" value="Oxysterol_BP"/>
    <property type="match status" value="1"/>
</dbReference>
<feature type="domain" description="PH" evidence="8">
    <location>
        <begin position="46"/>
        <end position="139"/>
    </location>
</feature>
<keyword evidence="3" id="KW-0813">Transport</keyword>
<dbReference type="GO" id="GO:0016020">
    <property type="term" value="C:membrane"/>
    <property type="evidence" value="ECO:0007669"/>
    <property type="project" value="TreeGrafter"/>
</dbReference>
<feature type="compositionally biased region" description="Basic and acidic residues" evidence="7">
    <location>
        <begin position="972"/>
        <end position="990"/>
    </location>
</feature>
<evidence type="ECO:0000256" key="3">
    <source>
        <dbReference type="ARBA" id="ARBA00022448"/>
    </source>
</evidence>
<feature type="compositionally biased region" description="Low complexity" evidence="7">
    <location>
        <begin position="318"/>
        <end position="327"/>
    </location>
</feature>
<feature type="compositionally biased region" description="Acidic residues" evidence="7">
    <location>
        <begin position="584"/>
        <end position="593"/>
    </location>
</feature>
<dbReference type="AlphaFoldDB" id="A0A176VZ43"/>
<dbReference type="Gene3D" id="2.40.160.120">
    <property type="match status" value="1"/>
</dbReference>
<evidence type="ECO:0000256" key="4">
    <source>
        <dbReference type="ARBA" id="ARBA00022553"/>
    </source>
</evidence>
<dbReference type="SUPFAM" id="SSF50729">
    <property type="entry name" value="PH domain-like"/>
    <property type="match status" value="1"/>
</dbReference>
<dbReference type="GO" id="GO:0120009">
    <property type="term" value="P:intermembrane lipid transfer"/>
    <property type="evidence" value="ECO:0007669"/>
    <property type="project" value="UniProtKB-ARBA"/>
</dbReference>
<evidence type="ECO:0000256" key="1">
    <source>
        <dbReference type="ARBA" id="ARBA00003361"/>
    </source>
</evidence>
<dbReference type="Gene3D" id="2.30.29.30">
    <property type="entry name" value="Pleckstrin-homology domain (PH domain)/Phosphotyrosine-binding domain (PTB)"/>
    <property type="match status" value="1"/>
</dbReference>
<dbReference type="GO" id="GO:0005829">
    <property type="term" value="C:cytosol"/>
    <property type="evidence" value="ECO:0007669"/>
    <property type="project" value="TreeGrafter"/>
</dbReference>
<sequence>MPGMGQQRRRQRRSVEGVQGNRRIYDPRRWHKRTSGTNNKSVSNSGQPPAGWMLVWAGRFKRWRRRWFVAHPPGLLLHYKTSEQIGRPGCISLLEATAGPTPGKERQIKIVRGSMVYYLRTLNKDYRQSWLDAIHESMRIYNKSVQKAAVGATPGRGLLPQQSVPEHVKQEWEAQERELNRRLAERLEDLEPASKAFLQQLQLLQQSLSVISGALGFSDKPETMVSSSSNTELNRMPDVWNGIEKVDGYSFRNSRNNSGDEGNQRLSSPEVGGSDASQSGQKFSDNGFSLPENSRTQRSIFKWKGDGESKQCKKRSSKSAPSASLISEKSLSRTKRRSFSFSMDESLRHPEYVFLREGSCIGGECFKWKKKNSQGDTVLKGHVSDSEVVCANGCPHPDTLKSPLLGEHKPKDSEIEESSVPASTELVESVAGPSDVDQYPGIKENGSSPKNGSEKMVVGGSARRYAKSSELGIHGSKYSNREISGRLTIDTNTTQTTEKVGPVVQGPLHAAWHSLQEAFAEALKVEIHRVLELEAENAVLQESLAMMPQLQKDRTDLLSLRESLQKDGSLSHHNKFKSARNGDAEDVDDDEYAHDTDDDISLVHTELTNEEYFEALEVLNQHDFIAKSTTTEDQDGLSDREDGGQEPPEEGDIPVDAELMSEADIDELDQPRTRLPSPRPLSRGFSLWTVLKNAIGKDLNHITMPATINEPLSVLQKCAEEMQYRYLLERAAQEQNSVKRLLWVSTFACASYHGSIHRDAKPFNPLLGETYEWLAPDEKSWFLAEQVSHHPPIMAFHSEGSVGDYTIYGEIEIKNKFWGKSVEVQPTGVCHLRYGKHGDHFTWNKVTTCAHNVVVGRLWIDNYGELVIKNHATGDTSRIRFQKAGSKEQCRISGKVYDSKGVAQYTIHGNYMDKIYATPESSKSEDGRNDKCMWKSPEAIEDYRQQYCFTKFSIGLNELTPKLADTLPPTDSRLRPDQRALEDGDLEKATPEKLRLEEKQREARKLRKDRGQDWQVQWFKQREPGISQVKTTDDGEEPSWVYDGKYWEARDKQAWQACPDIM</sequence>
<dbReference type="InterPro" id="IPR037239">
    <property type="entry name" value="OSBP_sf"/>
</dbReference>
<dbReference type="EMBL" id="LVLJ01002262">
    <property type="protein sequence ID" value="OAE26050.1"/>
    <property type="molecule type" value="Genomic_DNA"/>
</dbReference>
<dbReference type="InterPro" id="IPR011993">
    <property type="entry name" value="PH-like_dom_sf"/>
</dbReference>
<evidence type="ECO:0000313" key="9">
    <source>
        <dbReference type="EMBL" id="OAE26050.1"/>
    </source>
</evidence>
<dbReference type="FunFam" id="2.40.160.120:FF:000001">
    <property type="entry name" value="Oxysterol-binding protein"/>
    <property type="match status" value="1"/>
</dbReference>
<evidence type="ECO:0000259" key="8">
    <source>
        <dbReference type="PROSITE" id="PS50003"/>
    </source>
</evidence>
<feature type="region of interest" description="Disordered" evidence="7">
    <location>
        <begin position="963"/>
        <end position="990"/>
    </location>
</feature>
<feature type="region of interest" description="Disordered" evidence="7">
    <location>
        <begin position="1"/>
        <end position="46"/>
    </location>
</feature>
<evidence type="ECO:0000256" key="2">
    <source>
        <dbReference type="ARBA" id="ARBA00008842"/>
    </source>
</evidence>
<comment type="similarity">
    <text evidence="2">Belongs to the OSBP family.</text>
</comment>
<evidence type="ECO:0000313" key="10">
    <source>
        <dbReference type="Proteomes" id="UP000077202"/>
    </source>
</evidence>
<protein>
    <recommendedName>
        <fullName evidence="8">PH domain-containing protein</fullName>
    </recommendedName>
</protein>
<dbReference type="SMART" id="SM00233">
    <property type="entry name" value="PH"/>
    <property type="match status" value="1"/>
</dbReference>
<reference evidence="9" key="1">
    <citation type="submission" date="2016-03" db="EMBL/GenBank/DDBJ databases">
        <title>Mechanisms controlling the formation of the plant cell surface in tip-growing cells are functionally conserved among land plants.</title>
        <authorList>
            <person name="Honkanen S."/>
            <person name="Jones V.A."/>
            <person name="Morieri G."/>
            <person name="Champion C."/>
            <person name="Hetherington A.J."/>
            <person name="Kelly S."/>
            <person name="Saint-Marcoux D."/>
            <person name="Proust H."/>
            <person name="Prescott H."/>
            <person name="Dolan L."/>
        </authorList>
    </citation>
    <scope>NUCLEOTIDE SEQUENCE [LARGE SCALE GENOMIC DNA]</scope>
    <source>
        <tissue evidence="9">Whole gametophyte</tissue>
    </source>
</reference>
<comment type="caution">
    <text evidence="9">The sequence shown here is derived from an EMBL/GenBank/DDBJ whole genome shotgun (WGS) entry which is preliminary data.</text>
</comment>
<feature type="region of interest" description="Disordered" evidence="7">
    <location>
        <begin position="401"/>
        <end position="458"/>
    </location>
</feature>